<dbReference type="NCBIfam" id="NF007399">
    <property type="entry name" value="PRK09928.1"/>
    <property type="match status" value="1"/>
</dbReference>
<keyword evidence="5 8" id="KW-0812">Transmembrane</keyword>
<feature type="transmembrane region" description="Helical" evidence="8">
    <location>
        <begin position="434"/>
        <end position="457"/>
    </location>
</feature>
<dbReference type="EMBL" id="AP012204">
    <property type="protein sequence ID" value="BAK35081.1"/>
    <property type="molecule type" value="Genomic_DNA"/>
</dbReference>
<sequence length="708" mass="77103">MSETDGRHRTDADSLLGAVADDLEPGRLKPSGINWFVFAGSAGAVVLITVFTLIAPDLMSSGLDRLVSLITAAFGWWYFLLAAALVFFVLYICMSRYGRYRLGPEESRPEYNMFTWTAMLFAAGIGADLMFYSVAEPVAQYLAPPTGEAETIAAAREAVTWTLFHYGVSGWAMYAVMGMALGYFSFRHGLPLSIRSALYPIFGKRLRGRVGDSIDLAAVLGTIFGIATSLGISIALLNVGLSKIFGIEEGRAAQVGLVVVSVTLGTISAVSGVDKGIRRLSELNVLLSLALMFYVLLFDKTGFLLNSLVMNVGDFLTGFPGLALDTMAYDELASGDVTAWKSLWTLFFWAWWVAWAPFVGLFLARISRGRTIRQFVVGVLVIPFSFILLWVSIFGNSAIARIRGGDAAFGETTANQFEHGFYAFLEGFPAAGPVIVVATLTGFLYYVTSADSGALVLGNFTSRLSHPMADCSIPLRIFWSVAIGALTIAMMFAGGENWLGILTGATIVMGLPFSIVIALVAVGLYRSLRREAYKLDSMQYSLPSAISAARGSDSSRLSLSQRLRRSVTYPSRSDAETFLADVGRPALEEVAAVLNENGLPTVVRDSRPAHGLPGIELETDLGEEPAFIYRLEPRASRAPTFALHRLTSEYYYRTEVHLAEGTQGYSINGYTQDQILGDVLDQYERHMSYLHLVRSGDRLIHADDDSAT</sequence>
<keyword evidence="4" id="KW-1003">Cell membrane</keyword>
<dbReference type="PANTHER" id="PTHR30047:SF7">
    <property type="entry name" value="HIGH-AFFINITY CHOLINE TRANSPORT PROTEIN"/>
    <property type="match status" value="1"/>
</dbReference>
<dbReference type="Pfam" id="PF02028">
    <property type="entry name" value="BCCT"/>
    <property type="match status" value="1"/>
</dbReference>
<dbReference type="NCBIfam" id="TIGR00842">
    <property type="entry name" value="bcct"/>
    <property type="match status" value="1"/>
</dbReference>
<comment type="subcellular location">
    <subcellularLocation>
        <location evidence="1">Cell membrane</location>
        <topology evidence="1">Multi-pass membrane protein</topology>
    </subcellularLocation>
</comment>
<protein>
    <submittedName>
        <fullName evidence="9">Choline transporter</fullName>
    </submittedName>
</protein>
<evidence type="ECO:0000256" key="8">
    <source>
        <dbReference type="SAM" id="Phobius"/>
    </source>
</evidence>
<dbReference type="STRING" id="1032480.MLP_20670"/>
<dbReference type="InterPro" id="IPR000060">
    <property type="entry name" value="BCCT_transptr"/>
</dbReference>
<dbReference type="HOGENOM" id="CLU_010118_3_1_11"/>
<evidence type="ECO:0000256" key="3">
    <source>
        <dbReference type="ARBA" id="ARBA00022448"/>
    </source>
</evidence>
<keyword evidence="6 8" id="KW-1133">Transmembrane helix</keyword>
<reference evidence="9 10" key="1">
    <citation type="submission" date="2011-05" db="EMBL/GenBank/DDBJ databases">
        <title>Whole genome sequence of Microlunatus phosphovorus NM-1.</title>
        <authorList>
            <person name="Hosoyama A."/>
            <person name="Sasaki K."/>
            <person name="Harada T."/>
            <person name="Igarashi R."/>
            <person name="Kawakoshi A."/>
            <person name="Sasagawa M."/>
            <person name="Fukada J."/>
            <person name="Nakamura S."/>
            <person name="Katano Y."/>
            <person name="Hanada S."/>
            <person name="Kamagata Y."/>
            <person name="Nakamura N."/>
            <person name="Yamazaki S."/>
            <person name="Fujita N."/>
        </authorList>
    </citation>
    <scope>NUCLEOTIDE SEQUENCE [LARGE SCALE GENOMIC DNA]</scope>
    <source>
        <strain evidence="10">ATCC 700054 / DSM 10555 / JCM 9379 / NBRC 101784 / NCIMB 13414 / VKM Ac-1990 / NM-1</strain>
    </source>
</reference>
<feature type="transmembrane region" description="Helical" evidence="8">
    <location>
        <begin position="214"/>
        <end position="240"/>
    </location>
</feature>
<dbReference type="Proteomes" id="UP000007947">
    <property type="component" value="Chromosome"/>
</dbReference>
<dbReference type="GO" id="GO:0022857">
    <property type="term" value="F:transmembrane transporter activity"/>
    <property type="evidence" value="ECO:0007669"/>
    <property type="project" value="InterPro"/>
</dbReference>
<gene>
    <name evidence="9" type="ordered locus">MLP_20670</name>
</gene>
<evidence type="ECO:0000313" key="9">
    <source>
        <dbReference type="EMBL" id="BAK35081.1"/>
    </source>
</evidence>
<feature type="transmembrane region" description="Helical" evidence="8">
    <location>
        <begin position="35"/>
        <end position="55"/>
    </location>
</feature>
<evidence type="ECO:0000256" key="5">
    <source>
        <dbReference type="ARBA" id="ARBA00022692"/>
    </source>
</evidence>
<feature type="transmembrane region" description="Helical" evidence="8">
    <location>
        <begin position="477"/>
        <end position="495"/>
    </location>
</feature>
<feature type="transmembrane region" description="Helical" evidence="8">
    <location>
        <begin position="163"/>
        <end position="186"/>
    </location>
</feature>
<name>F5XDQ8_MICPN</name>
<proteinExistence type="inferred from homology"/>
<feature type="transmembrane region" description="Helical" evidence="8">
    <location>
        <begin position="252"/>
        <end position="273"/>
    </location>
</feature>
<evidence type="ECO:0000256" key="4">
    <source>
        <dbReference type="ARBA" id="ARBA00022475"/>
    </source>
</evidence>
<keyword evidence="3" id="KW-0813">Transport</keyword>
<dbReference type="PANTHER" id="PTHR30047">
    <property type="entry name" value="HIGH-AFFINITY CHOLINE TRANSPORT PROTEIN-RELATED"/>
    <property type="match status" value="1"/>
</dbReference>
<organism evidence="9 10">
    <name type="scientific">Microlunatus phosphovorus (strain ATCC 700054 / DSM 10555 / JCM 9379 / NBRC 101784 / NCIMB 13414 / VKM Ac-1990 / NM-1)</name>
    <dbReference type="NCBI Taxonomy" id="1032480"/>
    <lineage>
        <taxon>Bacteria</taxon>
        <taxon>Bacillati</taxon>
        <taxon>Actinomycetota</taxon>
        <taxon>Actinomycetes</taxon>
        <taxon>Propionibacteriales</taxon>
        <taxon>Propionibacteriaceae</taxon>
        <taxon>Microlunatus</taxon>
    </lineage>
</organism>
<feature type="transmembrane region" description="Helical" evidence="8">
    <location>
        <begin position="75"/>
        <end position="93"/>
    </location>
</feature>
<dbReference type="OrthoDB" id="9775735at2"/>
<comment type="similarity">
    <text evidence="2">Belongs to the BCCT transporter (TC 2.A.15) family.</text>
</comment>
<evidence type="ECO:0000256" key="7">
    <source>
        <dbReference type="ARBA" id="ARBA00023136"/>
    </source>
</evidence>
<feature type="transmembrane region" description="Helical" evidence="8">
    <location>
        <begin position="114"/>
        <end position="135"/>
    </location>
</feature>
<evidence type="ECO:0000256" key="1">
    <source>
        <dbReference type="ARBA" id="ARBA00004651"/>
    </source>
</evidence>
<dbReference type="eggNOG" id="COG1292">
    <property type="taxonomic scope" value="Bacteria"/>
</dbReference>
<evidence type="ECO:0000313" key="10">
    <source>
        <dbReference type="Proteomes" id="UP000007947"/>
    </source>
</evidence>
<evidence type="ECO:0000256" key="6">
    <source>
        <dbReference type="ARBA" id="ARBA00022989"/>
    </source>
</evidence>
<feature type="transmembrane region" description="Helical" evidence="8">
    <location>
        <begin position="285"/>
        <end position="305"/>
    </location>
</feature>
<feature type="transmembrane region" description="Helical" evidence="8">
    <location>
        <begin position="375"/>
        <end position="393"/>
    </location>
</feature>
<accession>F5XDQ8</accession>
<keyword evidence="7 8" id="KW-0472">Membrane</keyword>
<feature type="transmembrane region" description="Helical" evidence="8">
    <location>
        <begin position="501"/>
        <end position="525"/>
    </location>
</feature>
<evidence type="ECO:0000256" key="2">
    <source>
        <dbReference type="ARBA" id="ARBA00005658"/>
    </source>
</evidence>
<dbReference type="AlphaFoldDB" id="F5XDQ8"/>
<keyword evidence="10" id="KW-1185">Reference proteome</keyword>
<dbReference type="RefSeq" id="WP_013862953.1">
    <property type="nucleotide sequence ID" value="NC_015635.1"/>
</dbReference>
<feature type="transmembrane region" description="Helical" evidence="8">
    <location>
        <begin position="343"/>
        <end position="363"/>
    </location>
</feature>
<dbReference type="GO" id="GO:0005886">
    <property type="term" value="C:plasma membrane"/>
    <property type="evidence" value="ECO:0007669"/>
    <property type="project" value="UniProtKB-SubCell"/>
</dbReference>
<dbReference type="KEGG" id="mph:MLP_20670"/>